<protein>
    <recommendedName>
        <fullName evidence="4">Helix-hairpin-helix domain-containing protein</fullName>
    </recommendedName>
</protein>
<evidence type="ECO:0000256" key="1">
    <source>
        <dbReference type="SAM" id="SignalP"/>
    </source>
</evidence>
<comment type="caution">
    <text evidence="2">The sequence shown here is derived from an EMBL/GenBank/DDBJ whole genome shotgun (WGS) entry which is preliminary data.</text>
</comment>
<dbReference type="AlphaFoldDB" id="A0A7V7QLI1"/>
<evidence type="ECO:0000313" key="3">
    <source>
        <dbReference type="Proteomes" id="UP000461768"/>
    </source>
</evidence>
<dbReference type="EMBL" id="WAGX01000005">
    <property type="protein sequence ID" value="KAB1438696.1"/>
    <property type="molecule type" value="Genomic_DNA"/>
</dbReference>
<evidence type="ECO:0000313" key="2">
    <source>
        <dbReference type="EMBL" id="KAB1438696.1"/>
    </source>
</evidence>
<feature type="chain" id="PRO_5031045381" description="Helix-hairpin-helix domain-containing protein" evidence="1">
    <location>
        <begin position="26"/>
        <end position="370"/>
    </location>
</feature>
<keyword evidence="3" id="KW-1185">Reference proteome</keyword>
<gene>
    <name evidence="2" type="ORF">F7O84_14320</name>
</gene>
<organism evidence="2 3">
    <name type="scientific">Candidatus Galacturonatibacter soehngenii</name>
    <dbReference type="NCBI Taxonomy" id="2307010"/>
    <lineage>
        <taxon>Bacteria</taxon>
        <taxon>Bacillati</taxon>
        <taxon>Bacillota</taxon>
        <taxon>Clostridia</taxon>
        <taxon>Lachnospirales</taxon>
        <taxon>Lachnospiraceae</taxon>
        <taxon>Candidatus Galacturonatibacter</taxon>
    </lineage>
</organism>
<accession>A0A7V7QLI1</accession>
<reference evidence="2 3" key="2">
    <citation type="submission" date="2020-02" db="EMBL/GenBank/DDBJ databases">
        <title>Candidatus Galacturonibacter soehngenii shows hetero-acetogenic catabolism of galacturonic acid but lacks a canonical carbon monoxide dehydrogenase/acetyl-CoA synthase complex.</title>
        <authorList>
            <person name="Diender M."/>
            <person name="Stouten G.R."/>
            <person name="Petersen J.F."/>
            <person name="Nielsen P.H."/>
            <person name="Dueholm M.S."/>
            <person name="Pronk J.T."/>
            <person name="Van Loosdrecht M.C.M."/>
        </authorList>
    </citation>
    <scope>NUCLEOTIDE SEQUENCE [LARGE SCALE GENOMIC DNA]</scope>
    <source>
        <strain evidence="2">GalUA</strain>
    </source>
</reference>
<proteinExistence type="predicted"/>
<reference evidence="2 3" key="1">
    <citation type="submission" date="2019-09" db="EMBL/GenBank/DDBJ databases">
        <authorList>
            <person name="Valk L.C."/>
        </authorList>
    </citation>
    <scope>NUCLEOTIDE SEQUENCE [LARGE SCALE GENOMIC DNA]</scope>
    <source>
        <strain evidence="2">GalUA</strain>
    </source>
</reference>
<keyword evidence="1" id="KW-0732">Signal</keyword>
<dbReference type="RefSeq" id="WP_151146563.1">
    <property type="nucleotide sequence ID" value="NZ_WAGX01000005.1"/>
</dbReference>
<name>A0A7V7QLI1_9FIRM</name>
<sequence>MKNKGKISLVLIACITITSYTNVHAKDIESNVIINNNTVYREVENKELLNDRYQDDISVIKENGYSEADIQDLSMDTISEVADALEEDSDSVQISTGVYTFDELQNIEVLANLSEEELVSQCGLSKQKAKEIKKQFKSFENMSNNQIKKEYNLNDGEVALLRKALRKQSNYKPYKAIKDDDKVTLSSTISSSKLSFTQTVVNNSTYKNGKRTNSNYKVTESFSWLKCYYPWGFTDTIGVAWSGGYTYSTSSKSISYYNMKGVLPSFTWGAAKGTKNASADGTASKGCKYSFSQAYSSSLSNIAYAKSGKIVLNLTQSGYTGKKAQVISKYCHKVLAPGSVSVSSSPSVTVSVKASYQTTDTDDTNNSIYY</sequence>
<evidence type="ECO:0008006" key="4">
    <source>
        <dbReference type="Google" id="ProtNLM"/>
    </source>
</evidence>
<feature type="signal peptide" evidence="1">
    <location>
        <begin position="1"/>
        <end position="25"/>
    </location>
</feature>
<dbReference type="Proteomes" id="UP000461768">
    <property type="component" value="Unassembled WGS sequence"/>
</dbReference>